<dbReference type="Pfam" id="PF00196">
    <property type="entry name" value="GerE"/>
    <property type="match status" value="1"/>
</dbReference>
<dbReference type="GO" id="GO:0006355">
    <property type="term" value="P:regulation of DNA-templated transcription"/>
    <property type="evidence" value="ECO:0007669"/>
    <property type="project" value="InterPro"/>
</dbReference>
<dbReference type="SUPFAM" id="SSF46894">
    <property type="entry name" value="C-terminal effector domain of the bipartite response regulators"/>
    <property type="match status" value="1"/>
</dbReference>
<evidence type="ECO:0000313" key="5">
    <source>
        <dbReference type="EMBL" id="MBB6677453.1"/>
    </source>
</evidence>
<evidence type="ECO:0000256" key="3">
    <source>
        <dbReference type="ARBA" id="ARBA00023163"/>
    </source>
</evidence>
<evidence type="ECO:0000259" key="4">
    <source>
        <dbReference type="PROSITE" id="PS50043"/>
    </source>
</evidence>
<dbReference type="PROSITE" id="PS50043">
    <property type="entry name" value="HTH_LUXR_2"/>
    <property type="match status" value="1"/>
</dbReference>
<dbReference type="Gene3D" id="1.10.10.10">
    <property type="entry name" value="Winged helix-like DNA-binding domain superfamily/Winged helix DNA-binding domain"/>
    <property type="match status" value="1"/>
</dbReference>
<name>A0A841T7F5_9BACL</name>
<dbReference type="Proteomes" id="UP000574133">
    <property type="component" value="Unassembled WGS sequence"/>
</dbReference>
<protein>
    <submittedName>
        <fullName evidence="5">Response regulator transcription factor</fullName>
    </submittedName>
</protein>
<proteinExistence type="predicted"/>
<keyword evidence="3" id="KW-0804">Transcription</keyword>
<feature type="domain" description="HTH luxR-type" evidence="4">
    <location>
        <begin position="20"/>
        <end position="85"/>
    </location>
</feature>
<keyword evidence="1" id="KW-0805">Transcription regulation</keyword>
<keyword evidence="2" id="KW-0238">DNA-binding</keyword>
<comment type="caution">
    <text evidence="5">The sequence shown here is derived from an EMBL/GenBank/DDBJ whole genome shotgun (WGS) entry which is preliminary data.</text>
</comment>
<dbReference type="PROSITE" id="PS00622">
    <property type="entry name" value="HTH_LUXR_1"/>
    <property type="match status" value="1"/>
</dbReference>
<evidence type="ECO:0000256" key="2">
    <source>
        <dbReference type="ARBA" id="ARBA00023125"/>
    </source>
</evidence>
<dbReference type="PANTHER" id="PTHR44688">
    <property type="entry name" value="DNA-BINDING TRANSCRIPTIONAL ACTIVATOR DEVR_DOSR"/>
    <property type="match status" value="1"/>
</dbReference>
<dbReference type="EMBL" id="JACJVN010000033">
    <property type="protein sequence ID" value="MBB6677453.1"/>
    <property type="molecule type" value="Genomic_DNA"/>
</dbReference>
<dbReference type="PANTHER" id="PTHR44688:SF16">
    <property type="entry name" value="DNA-BINDING TRANSCRIPTIONAL ACTIVATOR DEVR_DOSR"/>
    <property type="match status" value="1"/>
</dbReference>
<dbReference type="PRINTS" id="PR00038">
    <property type="entry name" value="HTHLUXR"/>
</dbReference>
<accession>A0A841T7F5</accession>
<dbReference type="InterPro" id="IPR000792">
    <property type="entry name" value="Tscrpt_reg_LuxR_C"/>
</dbReference>
<sequence length="90" mass="10108">MAGDLVLPNEQTKKALIKARLFDENRLTSRESEILQLVADGLSTTEIAKQLFISPRTVHYHISNIMNKLNVSSRLKAVIVSRENGLISNF</sequence>
<dbReference type="InterPro" id="IPR016032">
    <property type="entry name" value="Sig_transdc_resp-reg_C-effctor"/>
</dbReference>
<dbReference type="InterPro" id="IPR036388">
    <property type="entry name" value="WH-like_DNA-bd_sf"/>
</dbReference>
<reference evidence="5 6" key="1">
    <citation type="submission" date="2020-08" db="EMBL/GenBank/DDBJ databases">
        <title>Cohnella phylogeny.</title>
        <authorList>
            <person name="Dunlap C."/>
        </authorList>
    </citation>
    <scope>NUCLEOTIDE SEQUENCE [LARGE SCALE GENOMIC DNA]</scope>
    <source>
        <strain evidence="5 6">DSM 103658</strain>
    </source>
</reference>
<keyword evidence="6" id="KW-1185">Reference proteome</keyword>
<evidence type="ECO:0000256" key="1">
    <source>
        <dbReference type="ARBA" id="ARBA00023015"/>
    </source>
</evidence>
<organism evidence="5 6">
    <name type="scientific">Cohnella lubricantis</name>
    <dbReference type="NCBI Taxonomy" id="2163172"/>
    <lineage>
        <taxon>Bacteria</taxon>
        <taxon>Bacillati</taxon>
        <taxon>Bacillota</taxon>
        <taxon>Bacilli</taxon>
        <taxon>Bacillales</taxon>
        <taxon>Paenibacillaceae</taxon>
        <taxon>Cohnella</taxon>
    </lineage>
</organism>
<dbReference type="AlphaFoldDB" id="A0A841T7F5"/>
<dbReference type="CDD" id="cd06170">
    <property type="entry name" value="LuxR_C_like"/>
    <property type="match status" value="1"/>
</dbReference>
<evidence type="ECO:0000313" key="6">
    <source>
        <dbReference type="Proteomes" id="UP000574133"/>
    </source>
</evidence>
<dbReference type="GO" id="GO:0003677">
    <property type="term" value="F:DNA binding"/>
    <property type="evidence" value="ECO:0007669"/>
    <property type="project" value="UniProtKB-KW"/>
</dbReference>
<gene>
    <name evidence="5" type="ORF">H4Q31_08965</name>
</gene>
<dbReference type="SMART" id="SM00421">
    <property type="entry name" value="HTH_LUXR"/>
    <property type="match status" value="1"/>
</dbReference>